<dbReference type="PROSITE" id="PS50113">
    <property type="entry name" value="PAC"/>
    <property type="match status" value="1"/>
</dbReference>
<keyword evidence="9" id="KW-1133">Transmembrane helix</keyword>
<dbReference type="SMART" id="SM00387">
    <property type="entry name" value="HATPase_c"/>
    <property type="match status" value="1"/>
</dbReference>
<evidence type="ECO:0000256" key="9">
    <source>
        <dbReference type="ARBA" id="ARBA00022989"/>
    </source>
</evidence>
<comment type="catalytic activity">
    <reaction evidence="1">
        <text>ATP + protein L-histidine = ADP + protein N-phospho-L-histidine.</text>
        <dbReference type="EC" id="2.7.13.3"/>
    </reaction>
</comment>
<feature type="domain" description="PAS" evidence="16">
    <location>
        <begin position="706"/>
        <end position="782"/>
    </location>
</feature>
<dbReference type="InterPro" id="IPR000014">
    <property type="entry name" value="PAS"/>
</dbReference>
<dbReference type="InterPro" id="IPR036641">
    <property type="entry name" value="HPT_dom_sf"/>
</dbReference>
<feature type="domain" description="Response regulatory" evidence="15">
    <location>
        <begin position="1210"/>
        <end position="1328"/>
    </location>
</feature>
<dbReference type="Pfam" id="PF00512">
    <property type="entry name" value="HisKA"/>
    <property type="match status" value="1"/>
</dbReference>
<dbReference type="Pfam" id="PF02518">
    <property type="entry name" value="HATPase_c"/>
    <property type="match status" value="1"/>
</dbReference>
<dbReference type="SMART" id="SM00388">
    <property type="entry name" value="HisKA"/>
    <property type="match status" value="1"/>
</dbReference>
<dbReference type="CDD" id="cd00082">
    <property type="entry name" value="HisKA"/>
    <property type="match status" value="1"/>
</dbReference>
<dbReference type="SUPFAM" id="SSF52172">
    <property type="entry name" value="CheY-like"/>
    <property type="match status" value="1"/>
</dbReference>
<name>A0ABU1WBP1_9GAMM</name>
<keyword evidence="10" id="KW-0902">Two-component regulatory system</keyword>
<feature type="domain" description="Histidine kinase" evidence="14">
    <location>
        <begin position="855"/>
        <end position="1076"/>
    </location>
</feature>
<keyword evidence="7" id="KW-0547">Nucleotide-binding</keyword>
<dbReference type="Pfam" id="PF00497">
    <property type="entry name" value="SBP_bac_3"/>
    <property type="match status" value="2"/>
</dbReference>
<dbReference type="InterPro" id="IPR005467">
    <property type="entry name" value="His_kinase_dom"/>
</dbReference>
<evidence type="ECO:0000313" key="18">
    <source>
        <dbReference type="EMBL" id="MDR7135003.1"/>
    </source>
</evidence>
<keyword evidence="4" id="KW-1003">Cell membrane</keyword>
<dbReference type="CDD" id="cd01007">
    <property type="entry name" value="PBP2_BvgS_HisK_like"/>
    <property type="match status" value="2"/>
</dbReference>
<dbReference type="InterPro" id="IPR036890">
    <property type="entry name" value="HATPase_C_sf"/>
</dbReference>
<feature type="signal peptide" evidence="13">
    <location>
        <begin position="1"/>
        <end position="47"/>
    </location>
</feature>
<evidence type="ECO:0000259" key="17">
    <source>
        <dbReference type="PROSITE" id="PS50113"/>
    </source>
</evidence>
<keyword evidence="8" id="KW-0067">ATP-binding</keyword>
<dbReference type="SUPFAM" id="SSF47384">
    <property type="entry name" value="Homodimeric domain of signal transducing histidine kinase"/>
    <property type="match status" value="1"/>
</dbReference>
<dbReference type="Pfam" id="PF00072">
    <property type="entry name" value="Response_reg"/>
    <property type="match status" value="1"/>
</dbReference>
<evidence type="ECO:0000256" key="1">
    <source>
        <dbReference type="ARBA" id="ARBA00000085"/>
    </source>
</evidence>
<keyword evidence="19" id="KW-1185">Reference proteome</keyword>
<dbReference type="EMBL" id="JAVDVY010000002">
    <property type="protein sequence ID" value="MDR7135003.1"/>
    <property type="molecule type" value="Genomic_DNA"/>
</dbReference>
<dbReference type="Gene3D" id="3.30.565.10">
    <property type="entry name" value="Histidine kinase-like ATPase, C-terminal domain"/>
    <property type="match status" value="1"/>
</dbReference>
<dbReference type="InterPro" id="IPR004358">
    <property type="entry name" value="Sig_transdc_His_kin-like_C"/>
</dbReference>
<keyword evidence="6" id="KW-0812">Transmembrane</keyword>
<dbReference type="Gene3D" id="3.40.50.2300">
    <property type="match status" value="1"/>
</dbReference>
<comment type="caution">
    <text evidence="18">The sequence shown here is derived from an EMBL/GenBank/DDBJ whole genome shotgun (WGS) entry which is preliminary data.</text>
</comment>
<dbReference type="Proteomes" id="UP001251524">
    <property type="component" value="Unassembled WGS sequence"/>
</dbReference>
<dbReference type="PANTHER" id="PTHR45339:SF1">
    <property type="entry name" value="HYBRID SIGNAL TRANSDUCTION HISTIDINE KINASE J"/>
    <property type="match status" value="1"/>
</dbReference>
<evidence type="ECO:0000256" key="5">
    <source>
        <dbReference type="ARBA" id="ARBA00022553"/>
    </source>
</evidence>
<evidence type="ECO:0000256" key="10">
    <source>
        <dbReference type="ARBA" id="ARBA00023012"/>
    </source>
</evidence>
<dbReference type="Gene3D" id="3.30.450.20">
    <property type="entry name" value="PAS domain"/>
    <property type="match status" value="2"/>
</dbReference>
<evidence type="ECO:0000256" key="7">
    <source>
        <dbReference type="ARBA" id="ARBA00022741"/>
    </source>
</evidence>
<dbReference type="PROSITE" id="PS50110">
    <property type="entry name" value="RESPONSE_REGULATORY"/>
    <property type="match status" value="1"/>
</dbReference>
<dbReference type="RefSeq" id="WP_310062267.1">
    <property type="nucleotide sequence ID" value="NZ_JAVDVY010000002.1"/>
</dbReference>
<dbReference type="Pfam" id="PF08448">
    <property type="entry name" value="PAS_4"/>
    <property type="match status" value="1"/>
</dbReference>
<dbReference type="SMART" id="SM00448">
    <property type="entry name" value="REC"/>
    <property type="match status" value="1"/>
</dbReference>
<feature type="domain" description="PAC" evidence="17">
    <location>
        <begin position="653"/>
        <end position="705"/>
    </location>
</feature>
<feature type="chain" id="PRO_5047493968" description="histidine kinase" evidence="13">
    <location>
        <begin position="48"/>
        <end position="1447"/>
    </location>
</feature>
<dbReference type="InterPro" id="IPR000700">
    <property type="entry name" value="PAS-assoc_C"/>
</dbReference>
<organism evidence="18 19">
    <name type="scientific">Lysobacter niastensis</name>
    <dbReference type="NCBI Taxonomy" id="380629"/>
    <lineage>
        <taxon>Bacteria</taxon>
        <taxon>Pseudomonadati</taxon>
        <taxon>Pseudomonadota</taxon>
        <taxon>Gammaproteobacteria</taxon>
        <taxon>Lysobacterales</taxon>
        <taxon>Lysobacteraceae</taxon>
        <taxon>Lysobacter</taxon>
    </lineage>
</organism>
<dbReference type="PROSITE" id="PS50109">
    <property type="entry name" value="HIS_KIN"/>
    <property type="match status" value="1"/>
</dbReference>
<dbReference type="SUPFAM" id="SSF55785">
    <property type="entry name" value="PYP-like sensor domain (PAS domain)"/>
    <property type="match status" value="2"/>
</dbReference>
<keyword evidence="5 12" id="KW-0597">Phosphoprotein</keyword>
<dbReference type="InterPro" id="IPR003661">
    <property type="entry name" value="HisK_dim/P_dom"/>
</dbReference>
<gene>
    <name evidence="18" type="ORF">J2X06_002212</name>
</gene>
<dbReference type="InterPro" id="IPR001638">
    <property type="entry name" value="Solute-binding_3/MltF_N"/>
</dbReference>
<evidence type="ECO:0000256" key="13">
    <source>
        <dbReference type="SAM" id="SignalP"/>
    </source>
</evidence>
<keyword evidence="13" id="KW-0732">Signal</keyword>
<feature type="modified residue" description="4-aspartylphosphate" evidence="12">
    <location>
        <position position="1259"/>
    </location>
</feature>
<reference evidence="18 19" key="1">
    <citation type="submission" date="2023-07" db="EMBL/GenBank/DDBJ databases">
        <title>Sorghum-associated microbial communities from plants grown in Nebraska, USA.</title>
        <authorList>
            <person name="Schachtman D."/>
        </authorList>
    </citation>
    <scope>NUCLEOTIDE SEQUENCE [LARGE SCALE GENOMIC DNA]</scope>
    <source>
        <strain evidence="18 19">BE198</strain>
    </source>
</reference>
<evidence type="ECO:0000259" key="16">
    <source>
        <dbReference type="PROSITE" id="PS50112"/>
    </source>
</evidence>
<dbReference type="Gene3D" id="3.40.190.10">
    <property type="entry name" value="Periplasmic binding protein-like II"/>
    <property type="match status" value="4"/>
</dbReference>
<sequence length="1447" mass="159683">MIKAFGTLLWQVRVRGSTLTSRALRQFLGFWLSVLFANLAPAQPANAPALTQEEIDWRGEHPVVKVGVMAGDHAPVESWEGGQPTGLGVEYARVLAERVGLRLEFHPFTNLATVASADSSRSAPFDLLLGHGEARQAHFLPLRPFLTGRVMMVARKGDPVFRNGDDLTRARIVIERRFAQQSVELAAHYPVAKLLFADDGRQALDMVAHGEADAYAGITPYRTLALLRRRSRDDVRMLSPLDLPPVRIGLAVRRDNSMLVRLLRKAEATVAPSELTQLRQRWGIQDEAPTAPLAADLSAKERAWLSGLPVLRVGYEVDRFPYSFIDGEGESAGVASDYVEILRKALGLRLQMVPARDWDDLQRMARAYEIDLIAAAMPGDLDESEMAFSRPYERLPEVIVARAHGSSIVSARDLAGRTIAIRDEPGLMRRLRPFVDYGRFLPVVSNESGLTYVAEGRADAFIGTLPAVDALIRNHFPAQLRVVGPVGFEHELSIGVRREHDALLPLMDRVLANLPEAERRTIRARWLATEYRYGVPWGLVLAGLATTLAVIGAITLAYLRLRRASHAQASAERALASQLVFQQALLETIPYPVFVKDTQGRYLSVNQAYETMFNCSRSTLIGQTIAQTRHVLALDSDELHRADMAALETDRNERRELQIPMPNGDAYSVILWLRSFHDPMGEVAGLLGTVVDVSDIRSAEARARSSEQRLSDITEALPAAVFQLHVHPDGRREFTFAAGDLAATIGLTQEQLLMSEPTAFVRLHPDDQPLTERLVQSAADMLQPMPAFDFRVRTEGGWRWLRTAGGVPRRTDDSGAEWSGYWVDVTESHAQAEALAEAKLLADAATAAKGAFLATMSHEIRTPMVGVVSLIELIACTRLDHDQADMVSMAQDSARSLLRILDDILDYSRIESGRVELEDSPFDMRALIDSVIGLFAAGAHEKGLRLYSILDWRLASQLRGDAMRIRQVITNLLSNALKFTDSGHVALHVELIGEHGGRQLLRIAVVDTGIGIAAEHLTHLFQPFTQAEASTTRRYGGTGLGLTISHQLARMMGGELLLESEPALGTRATFELELEVDSPIVPEPAFDGLTAALITVDEWRERELSNALSALGFNVISADADDLAELEADVDLFVVDDLLAESGASPFSSRCIRLIDSPQLHRPVEHGCVTLRCNPQLWHAVLDACQAALRAGASTAIPTKRRPELTHCENILVAEDHPINRSVLARQLDRLGYPYTLVEDGEQALSALAEAQFDLLLTDCHMPNLDGYHLTRRIRASEEPGRQHLPVIALSASTSKEQIAQCREAGMDDFLAKPVQLDTLSDKLATWLGTSHGTRATPKLAEHSPEIGYLLTIYDDPYTVHQLLRDLHDSCRHDLTDLNKAIRTGSIDEQQNLTHRIEGALALLNNASLDDLSLGHDDNPVAQYHRLAQLVDRLEQMLLDLDGLVSS</sequence>
<comment type="subcellular location">
    <subcellularLocation>
        <location evidence="2">Cell membrane</location>
        <topology evidence="2">Multi-pass membrane protein</topology>
    </subcellularLocation>
</comment>
<dbReference type="NCBIfam" id="TIGR00229">
    <property type="entry name" value="sensory_box"/>
    <property type="match status" value="1"/>
</dbReference>
<dbReference type="CDD" id="cd17546">
    <property type="entry name" value="REC_hyHK_CKI1_RcsC-like"/>
    <property type="match status" value="1"/>
</dbReference>
<dbReference type="CDD" id="cd16922">
    <property type="entry name" value="HATPase_EvgS-ArcB-TorS-like"/>
    <property type="match status" value="1"/>
</dbReference>
<dbReference type="InterPro" id="IPR003594">
    <property type="entry name" value="HATPase_dom"/>
</dbReference>
<dbReference type="EC" id="2.7.13.3" evidence="3"/>
<dbReference type="PRINTS" id="PR00344">
    <property type="entry name" value="BCTRLSENSOR"/>
</dbReference>
<evidence type="ECO:0000256" key="6">
    <source>
        <dbReference type="ARBA" id="ARBA00022692"/>
    </source>
</evidence>
<proteinExistence type="predicted"/>
<dbReference type="InterPro" id="IPR001789">
    <property type="entry name" value="Sig_transdc_resp-reg_receiver"/>
</dbReference>
<evidence type="ECO:0000256" key="2">
    <source>
        <dbReference type="ARBA" id="ARBA00004651"/>
    </source>
</evidence>
<evidence type="ECO:0000256" key="12">
    <source>
        <dbReference type="PROSITE-ProRule" id="PRU00169"/>
    </source>
</evidence>
<feature type="domain" description="PAS" evidence="16">
    <location>
        <begin position="585"/>
        <end position="624"/>
    </location>
</feature>
<protein>
    <recommendedName>
        <fullName evidence="3">histidine kinase</fullName>
        <ecNumber evidence="3">2.7.13.3</ecNumber>
    </recommendedName>
</protein>
<dbReference type="PANTHER" id="PTHR45339">
    <property type="entry name" value="HYBRID SIGNAL TRANSDUCTION HISTIDINE KINASE J"/>
    <property type="match status" value="1"/>
</dbReference>
<dbReference type="CDD" id="cd00130">
    <property type="entry name" value="PAS"/>
    <property type="match status" value="1"/>
</dbReference>
<keyword evidence="11" id="KW-0472">Membrane</keyword>
<dbReference type="SUPFAM" id="SSF55874">
    <property type="entry name" value="ATPase domain of HSP90 chaperone/DNA topoisomerase II/histidine kinase"/>
    <property type="match status" value="1"/>
</dbReference>
<evidence type="ECO:0000256" key="11">
    <source>
        <dbReference type="ARBA" id="ARBA00023136"/>
    </source>
</evidence>
<evidence type="ECO:0000256" key="4">
    <source>
        <dbReference type="ARBA" id="ARBA00022475"/>
    </source>
</evidence>
<evidence type="ECO:0000259" key="14">
    <source>
        <dbReference type="PROSITE" id="PS50109"/>
    </source>
</evidence>
<accession>A0ABU1WBP1</accession>
<dbReference type="Gene3D" id="1.10.287.130">
    <property type="match status" value="1"/>
</dbReference>
<evidence type="ECO:0000256" key="3">
    <source>
        <dbReference type="ARBA" id="ARBA00012438"/>
    </source>
</evidence>
<dbReference type="SMART" id="SM00091">
    <property type="entry name" value="PAS"/>
    <property type="match status" value="2"/>
</dbReference>
<dbReference type="InterPro" id="IPR011006">
    <property type="entry name" value="CheY-like_superfamily"/>
</dbReference>
<dbReference type="SUPFAM" id="SSF53850">
    <property type="entry name" value="Periplasmic binding protein-like II"/>
    <property type="match status" value="2"/>
</dbReference>
<dbReference type="PROSITE" id="PS50112">
    <property type="entry name" value="PAS"/>
    <property type="match status" value="2"/>
</dbReference>
<dbReference type="InterPro" id="IPR035965">
    <property type="entry name" value="PAS-like_dom_sf"/>
</dbReference>
<dbReference type="SMART" id="SM00062">
    <property type="entry name" value="PBPb"/>
    <property type="match status" value="2"/>
</dbReference>
<dbReference type="SUPFAM" id="SSF47226">
    <property type="entry name" value="Histidine-containing phosphotransfer domain, HPT domain"/>
    <property type="match status" value="1"/>
</dbReference>
<dbReference type="InterPro" id="IPR036097">
    <property type="entry name" value="HisK_dim/P_sf"/>
</dbReference>
<evidence type="ECO:0000313" key="19">
    <source>
        <dbReference type="Proteomes" id="UP001251524"/>
    </source>
</evidence>
<evidence type="ECO:0000259" key="15">
    <source>
        <dbReference type="PROSITE" id="PS50110"/>
    </source>
</evidence>
<evidence type="ECO:0000256" key="8">
    <source>
        <dbReference type="ARBA" id="ARBA00022840"/>
    </source>
</evidence>
<dbReference type="InterPro" id="IPR013656">
    <property type="entry name" value="PAS_4"/>
</dbReference>